<evidence type="ECO:0000313" key="3">
    <source>
        <dbReference type="EMBL" id="GAA4450141.1"/>
    </source>
</evidence>
<feature type="transmembrane region" description="Helical" evidence="1">
    <location>
        <begin position="51"/>
        <end position="69"/>
    </location>
</feature>
<evidence type="ECO:0000313" key="4">
    <source>
        <dbReference type="Proteomes" id="UP001501410"/>
    </source>
</evidence>
<dbReference type="Pfam" id="PF06580">
    <property type="entry name" value="His_kinase"/>
    <property type="match status" value="1"/>
</dbReference>
<organism evidence="3 4">
    <name type="scientific">Rurimicrobium arvi</name>
    <dbReference type="NCBI Taxonomy" id="2049916"/>
    <lineage>
        <taxon>Bacteria</taxon>
        <taxon>Pseudomonadati</taxon>
        <taxon>Bacteroidota</taxon>
        <taxon>Chitinophagia</taxon>
        <taxon>Chitinophagales</taxon>
        <taxon>Chitinophagaceae</taxon>
        <taxon>Rurimicrobium</taxon>
    </lineage>
</organism>
<keyword evidence="4" id="KW-1185">Reference proteome</keyword>
<protein>
    <recommendedName>
        <fullName evidence="2">Signal transduction histidine kinase internal region domain-containing protein</fullName>
    </recommendedName>
</protein>
<keyword evidence="1" id="KW-1133">Transmembrane helix</keyword>
<sequence>MAKKALFYPTYKNIGHVVLSIIMLAMSVVDAPTPRPADIMFTDNPFFPTDFILHALCVGFGFLNYTVLIPKVLYRRNWIFYGLLVFAIFLAFCTVPELLSGTSFFPFLYLEDDVNIHSVIQIRHIFFLFFCVLLYTLTTRIEERRHLIQQELDQAELKFLRAQINPHFLFNTLNSIYALQQVNTESAGESIISLSNIMRYIIDVSEEQKVSLLQEVGYVDDFITLQRNRFGKTADIRYYRDIEQSQLMIPPLLLVPFVENAFKYGIHPDHPSIIEVALTQKQNTLLLQVSNRDFRGMNKNVPGMGLGVENTRKRLKHFFGDSYKLDITHADGNYVVHLLIAFK</sequence>
<name>A0ABP8MJC8_9BACT</name>
<dbReference type="Proteomes" id="UP001501410">
    <property type="component" value="Unassembled WGS sequence"/>
</dbReference>
<feature type="domain" description="Signal transduction histidine kinase internal region" evidence="2">
    <location>
        <begin position="155"/>
        <end position="232"/>
    </location>
</feature>
<proteinExistence type="predicted"/>
<evidence type="ECO:0000259" key="2">
    <source>
        <dbReference type="Pfam" id="PF06580"/>
    </source>
</evidence>
<reference evidence="4" key="1">
    <citation type="journal article" date="2019" name="Int. J. Syst. Evol. Microbiol.">
        <title>The Global Catalogue of Microorganisms (GCM) 10K type strain sequencing project: providing services to taxonomists for standard genome sequencing and annotation.</title>
        <authorList>
            <consortium name="The Broad Institute Genomics Platform"/>
            <consortium name="The Broad Institute Genome Sequencing Center for Infectious Disease"/>
            <person name="Wu L."/>
            <person name="Ma J."/>
        </authorList>
    </citation>
    <scope>NUCLEOTIDE SEQUENCE [LARGE SCALE GENOMIC DNA]</scope>
    <source>
        <strain evidence="4">JCM 31921</strain>
    </source>
</reference>
<feature type="transmembrane region" description="Helical" evidence="1">
    <location>
        <begin position="119"/>
        <end position="137"/>
    </location>
</feature>
<feature type="transmembrane region" description="Helical" evidence="1">
    <location>
        <begin position="78"/>
        <end position="99"/>
    </location>
</feature>
<accession>A0ABP8MJC8</accession>
<dbReference type="Gene3D" id="3.30.565.10">
    <property type="entry name" value="Histidine kinase-like ATPase, C-terminal domain"/>
    <property type="match status" value="1"/>
</dbReference>
<feature type="transmembrane region" description="Helical" evidence="1">
    <location>
        <begin position="12"/>
        <end position="31"/>
    </location>
</feature>
<evidence type="ECO:0000256" key="1">
    <source>
        <dbReference type="SAM" id="Phobius"/>
    </source>
</evidence>
<dbReference type="RefSeq" id="WP_344822463.1">
    <property type="nucleotide sequence ID" value="NZ_BAABEZ010000002.1"/>
</dbReference>
<gene>
    <name evidence="3" type="ORF">GCM10023092_05580</name>
</gene>
<dbReference type="InterPro" id="IPR036890">
    <property type="entry name" value="HATPase_C_sf"/>
</dbReference>
<keyword evidence="1" id="KW-0472">Membrane</keyword>
<dbReference type="EMBL" id="BAABEZ010000002">
    <property type="protein sequence ID" value="GAA4450141.1"/>
    <property type="molecule type" value="Genomic_DNA"/>
</dbReference>
<dbReference type="InterPro" id="IPR050640">
    <property type="entry name" value="Bact_2-comp_sensor_kinase"/>
</dbReference>
<comment type="caution">
    <text evidence="3">The sequence shown here is derived from an EMBL/GenBank/DDBJ whole genome shotgun (WGS) entry which is preliminary data.</text>
</comment>
<keyword evidence="1" id="KW-0812">Transmembrane</keyword>
<dbReference type="PANTHER" id="PTHR34220:SF7">
    <property type="entry name" value="SENSOR HISTIDINE KINASE YPDA"/>
    <property type="match status" value="1"/>
</dbReference>
<dbReference type="SUPFAM" id="SSF55874">
    <property type="entry name" value="ATPase domain of HSP90 chaperone/DNA topoisomerase II/histidine kinase"/>
    <property type="match status" value="1"/>
</dbReference>
<dbReference type="InterPro" id="IPR010559">
    <property type="entry name" value="Sig_transdc_His_kin_internal"/>
</dbReference>
<dbReference type="PANTHER" id="PTHR34220">
    <property type="entry name" value="SENSOR HISTIDINE KINASE YPDA"/>
    <property type="match status" value="1"/>
</dbReference>